<keyword evidence="3" id="KW-1185">Reference proteome</keyword>
<evidence type="ECO:0000313" key="2">
    <source>
        <dbReference type="EMBL" id="KAL2071982.1"/>
    </source>
</evidence>
<dbReference type="Proteomes" id="UP001595075">
    <property type="component" value="Unassembled WGS sequence"/>
</dbReference>
<proteinExistence type="predicted"/>
<feature type="region of interest" description="Disordered" evidence="1">
    <location>
        <begin position="414"/>
        <end position="446"/>
    </location>
</feature>
<evidence type="ECO:0000313" key="3">
    <source>
        <dbReference type="Proteomes" id="UP001595075"/>
    </source>
</evidence>
<reference evidence="2 3" key="1">
    <citation type="journal article" date="2024" name="Commun. Biol.">
        <title>Comparative genomic analysis of thermophilic fungi reveals convergent evolutionary adaptations and gene losses.</title>
        <authorList>
            <person name="Steindorff A.S."/>
            <person name="Aguilar-Pontes M.V."/>
            <person name="Robinson A.J."/>
            <person name="Andreopoulos B."/>
            <person name="LaButti K."/>
            <person name="Kuo A."/>
            <person name="Mondo S."/>
            <person name="Riley R."/>
            <person name="Otillar R."/>
            <person name="Haridas S."/>
            <person name="Lipzen A."/>
            <person name="Grimwood J."/>
            <person name="Schmutz J."/>
            <person name="Clum A."/>
            <person name="Reid I.D."/>
            <person name="Moisan M.C."/>
            <person name="Butler G."/>
            <person name="Nguyen T.T.M."/>
            <person name="Dewar K."/>
            <person name="Conant G."/>
            <person name="Drula E."/>
            <person name="Henrissat B."/>
            <person name="Hansel C."/>
            <person name="Singer S."/>
            <person name="Hutchinson M.I."/>
            <person name="de Vries R.P."/>
            <person name="Natvig D.O."/>
            <person name="Powell A.J."/>
            <person name="Tsang A."/>
            <person name="Grigoriev I.V."/>
        </authorList>
    </citation>
    <scope>NUCLEOTIDE SEQUENCE [LARGE SCALE GENOMIC DNA]</scope>
    <source>
        <strain evidence="2 3">CBS 494.80</strain>
    </source>
</reference>
<name>A0ABR4CQA1_9HELO</name>
<feature type="compositionally biased region" description="Polar residues" evidence="1">
    <location>
        <begin position="414"/>
        <end position="430"/>
    </location>
</feature>
<dbReference type="EMBL" id="JAZHXI010000004">
    <property type="protein sequence ID" value="KAL2071982.1"/>
    <property type="molecule type" value="Genomic_DNA"/>
</dbReference>
<accession>A0ABR4CQA1</accession>
<organism evidence="2 3">
    <name type="scientific">Oculimacula yallundae</name>
    <dbReference type="NCBI Taxonomy" id="86028"/>
    <lineage>
        <taxon>Eukaryota</taxon>
        <taxon>Fungi</taxon>
        <taxon>Dikarya</taxon>
        <taxon>Ascomycota</taxon>
        <taxon>Pezizomycotina</taxon>
        <taxon>Leotiomycetes</taxon>
        <taxon>Helotiales</taxon>
        <taxon>Ploettnerulaceae</taxon>
        <taxon>Oculimacula</taxon>
    </lineage>
</organism>
<gene>
    <name evidence="2" type="ORF">VTL71DRAFT_11325</name>
</gene>
<sequence>MPHLLPQHLIEHFSLYLTIILEYNRQIWTILLPQTIYTIPSYLEALQKCSMWFLFTDGKIYPHEVQSFGNRTTEVGLHEKVNVVIMFGTIHDGAPGGTDFSIGITCNALALHSLFLFHDIQNGSVYLIQVKGCFTALLAANSENPRLDDQTEWYQLPRIRYQDLATIDFPTTQSLHTNKVALHPGLVLRLRDVENQRPSHDVAQQSSRDRIQVSVDLGELTRRQETNVEGFLKRSANQRLPISARSHDIDGLALHLLGELVVALGNGSRVEDLENRREKLRWAHDRNEERFKIVAERHKNEVHRILKNDGLFVRGGRYLTSMHKSSRKLGTDCQSVEVLNTSQAQTDVPIALQTYATFDDTSLAFRPAVPRKRRKLGGMIGELPAGGTGSSNCLAAIEPLPGSTDSRFFLPIGSISSGNDSHNSQQNSKPFSEPVSDAPSTNLVRKHLPSQSFKTEDSVYQGTIEVTPSPLSGSAFKNFPLCPPFTPYAIASDDCTITSVRSCIPDPPHLNQFPKPPRVPKLIKIQHPSGTFKGKCGLCHRTAILGLLMRASPDPFDLAKLSDREACFTDNAMAMISINELFWPEAFCSFCSSYLTAPGADFLPLASLQSDARFPLAHHAANNEMWYTGLKRLSRNSIISDEVEEYLLAVFEHPMNVQWLACLDDFTTFKQALLWFKDHLQAVVKNKPGFVPASRMHIRNDKESWGESGIMQMRGPEWKWRKRMASTCTMILVDGFGGGLFL</sequence>
<protein>
    <submittedName>
        <fullName evidence="2">Uncharacterized protein</fullName>
    </submittedName>
</protein>
<evidence type="ECO:0000256" key="1">
    <source>
        <dbReference type="SAM" id="MobiDB-lite"/>
    </source>
</evidence>
<comment type="caution">
    <text evidence="2">The sequence shown here is derived from an EMBL/GenBank/DDBJ whole genome shotgun (WGS) entry which is preliminary data.</text>
</comment>